<gene>
    <name evidence="1" type="ORF">EOI86_06620</name>
</gene>
<evidence type="ECO:0000313" key="2">
    <source>
        <dbReference type="Proteomes" id="UP000287447"/>
    </source>
</evidence>
<accession>A0A437QWW5</accession>
<name>A0A437QWW5_9PROT</name>
<proteinExistence type="predicted"/>
<evidence type="ECO:0000313" key="1">
    <source>
        <dbReference type="EMBL" id="RVU38933.1"/>
    </source>
</evidence>
<sequence length="115" mass="13237">MDDTVRYDVKAAFAPQDLRTFRTGDGKTYAIVSHFPEKKLTIDTWIGGFYTVAEFRAVLTYICDQFDAGRYAYWLADLRHLNSGFHHSETWPARRSVGRLGLFAAKEIAEQDNLR</sequence>
<keyword evidence="2" id="KW-1185">Reference proteome</keyword>
<dbReference type="RefSeq" id="WP_127764304.1">
    <property type="nucleotide sequence ID" value="NZ_SADE01000001.1"/>
</dbReference>
<dbReference type="AlphaFoldDB" id="A0A437QWW5"/>
<dbReference type="OrthoDB" id="882485at2"/>
<reference evidence="2" key="1">
    <citation type="submission" date="2019-01" db="EMBL/GenBank/DDBJ databases">
        <title>Gri0909 isolated from a small marine red alga.</title>
        <authorList>
            <person name="Kim J."/>
            <person name="Jeong S.E."/>
            <person name="Jeon C.O."/>
        </authorList>
    </citation>
    <scope>NUCLEOTIDE SEQUENCE [LARGE SCALE GENOMIC DNA]</scope>
    <source>
        <strain evidence="2">Gri0909</strain>
    </source>
</reference>
<dbReference type="EMBL" id="SADE01000001">
    <property type="protein sequence ID" value="RVU38933.1"/>
    <property type="molecule type" value="Genomic_DNA"/>
</dbReference>
<dbReference type="Proteomes" id="UP000287447">
    <property type="component" value="Unassembled WGS sequence"/>
</dbReference>
<protein>
    <submittedName>
        <fullName evidence="1">Uncharacterized protein</fullName>
    </submittedName>
</protein>
<comment type="caution">
    <text evidence="1">The sequence shown here is derived from an EMBL/GenBank/DDBJ whole genome shotgun (WGS) entry which is preliminary data.</text>
</comment>
<organism evidence="1 2">
    <name type="scientific">Hwanghaeella grinnelliae</name>
    <dbReference type="NCBI Taxonomy" id="2500179"/>
    <lineage>
        <taxon>Bacteria</taxon>
        <taxon>Pseudomonadati</taxon>
        <taxon>Pseudomonadota</taxon>
        <taxon>Alphaproteobacteria</taxon>
        <taxon>Rhodospirillales</taxon>
        <taxon>Rhodospirillaceae</taxon>
        <taxon>Hwanghaeella</taxon>
    </lineage>
</organism>